<feature type="region of interest" description="Disordered" evidence="13">
    <location>
        <begin position="998"/>
        <end position="1026"/>
    </location>
</feature>
<evidence type="ECO:0000256" key="10">
    <source>
        <dbReference type="ARBA" id="ARBA00022840"/>
    </source>
</evidence>
<dbReference type="GO" id="GO:0000184">
    <property type="term" value="P:nuclear-transcribed mRNA catabolic process, nonsense-mediated decay"/>
    <property type="evidence" value="ECO:0007669"/>
    <property type="project" value="InterPro"/>
</dbReference>
<evidence type="ECO:0000313" key="15">
    <source>
        <dbReference type="EnsemblMetazoa" id="Aqu2.1.42059_001"/>
    </source>
</evidence>
<evidence type="ECO:0000256" key="8">
    <source>
        <dbReference type="ARBA" id="ARBA00022806"/>
    </source>
</evidence>
<feature type="compositionally biased region" description="Polar residues" evidence="13">
    <location>
        <begin position="1010"/>
        <end position="1026"/>
    </location>
</feature>
<feature type="compositionally biased region" description="Low complexity" evidence="13">
    <location>
        <begin position="1045"/>
        <end position="1054"/>
    </location>
</feature>
<dbReference type="CDD" id="cd21400">
    <property type="entry name" value="ZBD_UPF1-like"/>
    <property type="match status" value="1"/>
</dbReference>
<dbReference type="CDD" id="cd18808">
    <property type="entry name" value="SF1_C_Upf1"/>
    <property type="match status" value="1"/>
</dbReference>
<dbReference type="PANTHER" id="PTHR10887">
    <property type="entry name" value="DNA2/NAM7 HELICASE FAMILY"/>
    <property type="match status" value="1"/>
</dbReference>
<comment type="catalytic activity">
    <reaction evidence="11">
        <text>ATP + H2O = ADP + phosphate + H(+)</text>
        <dbReference type="Rhea" id="RHEA:13065"/>
        <dbReference type="ChEBI" id="CHEBI:15377"/>
        <dbReference type="ChEBI" id="CHEBI:15378"/>
        <dbReference type="ChEBI" id="CHEBI:30616"/>
        <dbReference type="ChEBI" id="CHEBI:43474"/>
        <dbReference type="ChEBI" id="CHEBI:456216"/>
        <dbReference type="EC" id="3.6.4.12"/>
    </reaction>
    <physiologicalReaction direction="left-to-right" evidence="11">
        <dbReference type="Rhea" id="RHEA:13066"/>
    </physiologicalReaction>
</comment>
<keyword evidence="4 12" id="KW-0479">Metal-binding</keyword>
<dbReference type="CDD" id="cd18039">
    <property type="entry name" value="DEXXQc_UPF1"/>
    <property type="match status" value="1"/>
</dbReference>
<evidence type="ECO:0000256" key="13">
    <source>
        <dbReference type="SAM" id="MobiDB-lite"/>
    </source>
</evidence>
<organism evidence="15">
    <name type="scientific">Amphimedon queenslandica</name>
    <name type="common">Sponge</name>
    <dbReference type="NCBI Taxonomy" id="400682"/>
    <lineage>
        <taxon>Eukaryota</taxon>
        <taxon>Metazoa</taxon>
        <taxon>Porifera</taxon>
        <taxon>Demospongiae</taxon>
        <taxon>Heteroscleromorpha</taxon>
        <taxon>Haplosclerida</taxon>
        <taxon>Niphatidae</taxon>
        <taxon>Amphimedon</taxon>
    </lineage>
</organism>
<keyword evidence="3" id="KW-0963">Cytoplasm</keyword>
<evidence type="ECO:0000256" key="1">
    <source>
        <dbReference type="ARBA" id="ARBA00004496"/>
    </source>
</evidence>
<dbReference type="GO" id="GO:0003678">
    <property type="term" value="F:DNA helicase activity"/>
    <property type="evidence" value="ECO:0007669"/>
    <property type="project" value="UniProtKB-EC"/>
</dbReference>
<feature type="domain" description="Upf1" evidence="14">
    <location>
        <begin position="93"/>
        <end position="250"/>
    </location>
</feature>
<protein>
    <recommendedName>
        <fullName evidence="14">Upf1 domain-containing protein</fullName>
    </recommendedName>
</protein>
<dbReference type="EnsemblMetazoa" id="XM_003383120.2">
    <property type="protein sequence ID" value="XP_003383168.1"/>
    <property type="gene ID" value="LOC100635471"/>
</dbReference>
<feature type="region of interest" description="CC/SHH/C" evidence="12">
    <location>
        <begin position="115"/>
        <end position="143"/>
    </location>
</feature>
<evidence type="ECO:0000256" key="5">
    <source>
        <dbReference type="ARBA" id="ARBA00022741"/>
    </source>
</evidence>
<sequence>MSLPEAGYTQGQLTFLDSDPYYGADTQGMEYGFEFTQLSQTQTQSSQLTQSNGGGPTGTSNATSGSSTAVKSNKDSLFDEEGDVEFEEEEPHPQELPPHACKYCGIHDPAAVVMCNSTKKWFCNGRGNTSGSHIVNHLVRAHYHEVTLHKEGPLGETVLECYNCGCKNVFKLGFVPAKADSVVMLLCRLPCAQSNSLKDMDWNPANWQPLIVDRCFLPWLVKIPTDSDQARARQISGTQIGKLEELWKDDPDATLDTLQKPGIDEEPAQIQLRYTDAYQYQNILGPLVKLEADYDKKLKESQTQDGIIVRWDIGLNQKRLAYFNFSRQNGDMRLMQGDELRLRYVGRSHEPWNGIGHVTKVPSSFAEEVGLELRSNVNVPTSCTRDFCVDFVWKSTSFDRMQNALKLIAVDEGSVSTYLYHRLLGHEVLEEPAIIIHKQLPKHFSAPNLPKLNPSQIYAVKTVLQKPLGLIQGPPGTGKTVTSATIVYHLSKMGMGQVLVCAPSNIAVDQLTEKIHKTGLKVVRLCAKSREAIDSPVSFLALHNQVIQLAKDSYPELKKLQQLKDDQGELSSTDEKRYTSLKRQLEKELLLGADVICCTCVSAGDPRLAKFSFKMVLIDESTQATEPECMVPIVMGSKQVVLVGDHCQLGPVIMCKKAANARLSQSLFERLVLLNIKPIRLEVQYRMHPALTEFPSSVFYDGTLQNAVSPEERRMDEVNFPWPNVDKPMFFWCSFGQEEISSSGTSYLNRTEAVNVEKVVTKLMKNGVKPVQIGVITPYEGQRAYVVQQMQFNGGMSSKLYEQLEVASVDAFQGREKDFIILSCVRSNEHQGIGFLNDARRLNVALTRAKYGVIIIGNAKVLSRNELWHHLIKEYQEQGLLVEGPLNNLRRNEMHLSKPVKMRKYIPRAVYSAKEYLETTGAGNQSRPYEVGFHDDYYRSHDHMGYIGADRNSAIAAASIHLPHSIFIPPVPPPQHYNQMIGTAGKVDSFANNLLNSQASQDSSQQGSQPLTQQNLTMSQPTQPLTQSELSQDIFVDEFNSQSDGILSQSSSYQNDDEADNRGPTRPLIGYTHPMYKTRDN</sequence>
<dbReference type="STRING" id="400682.A0A1X7VQ97"/>
<dbReference type="InterPro" id="IPR041677">
    <property type="entry name" value="DNA2/NAM7_AAA_11"/>
</dbReference>
<keyword evidence="16" id="KW-1185">Reference proteome</keyword>
<feature type="compositionally biased region" description="Low complexity" evidence="13">
    <location>
        <begin position="998"/>
        <end position="1009"/>
    </location>
</feature>
<keyword evidence="6 12" id="KW-0863">Zinc-finger</keyword>
<dbReference type="GO" id="GO:0008270">
    <property type="term" value="F:zinc ion binding"/>
    <property type="evidence" value="ECO:0007669"/>
    <property type="project" value="UniProtKB-UniRule"/>
</dbReference>
<keyword evidence="8" id="KW-0347">Helicase</keyword>
<comment type="similarity">
    <text evidence="2">Belongs to the DNA2/NAM7 helicase family.</text>
</comment>
<dbReference type="Gene3D" id="3.40.50.300">
    <property type="entry name" value="P-loop containing nucleotide triphosphate hydrolases"/>
    <property type="match status" value="2"/>
</dbReference>
<dbReference type="InterPro" id="IPR014001">
    <property type="entry name" value="Helicase_ATP-bd"/>
</dbReference>
<dbReference type="GO" id="GO:0005524">
    <property type="term" value="F:ATP binding"/>
    <property type="evidence" value="ECO:0007669"/>
    <property type="project" value="UniProtKB-KW"/>
</dbReference>
<dbReference type="Pfam" id="PF13086">
    <property type="entry name" value="AAA_11"/>
    <property type="match status" value="2"/>
</dbReference>
<keyword evidence="7" id="KW-0378">Hydrolase</keyword>
<dbReference type="SMART" id="SM00487">
    <property type="entry name" value="DEXDc"/>
    <property type="match status" value="1"/>
</dbReference>
<dbReference type="SUPFAM" id="SSF52540">
    <property type="entry name" value="P-loop containing nucleoside triphosphate hydrolases"/>
    <property type="match status" value="1"/>
</dbReference>
<feature type="compositionally biased region" description="Low complexity" evidence="13">
    <location>
        <begin position="37"/>
        <end position="51"/>
    </location>
</feature>
<reference evidence="15" key="2">
    <citation type="submission" date="2017-05" db="UniProtKB">
        <authorList>
            <consortium name="EnsemblMetazoa"/>
        </authorList>
    </citation>
    <scope>IDENTIFICATION</scope>
</reference>
<dbReference type="OrthoDB" id="6513042at2759"/>
<evidence type="ECO:0000256" key="4">
    <source>
        <dbReference type="ARBA" id="ARBA00022723"/>
    </source>
</evidence>
<keyword evidence="9 12" id="KW-0862">Zinc</keyword>
<dbReference type="PANTHER" id="PTHR10887:SF364">
    <property type="entry name" value="REGULATOR OF NONSENSE TRANSCRIPTS 1"/>
    <property type="match status" value="1"/>
</dbReference>
<feature type="region of interest" description="Disordered" evidence="13">
    <location>
        <begin position="1045"/>
        <end position="1081"/>
    </location>
</feature>
<dbReference type="OMA" id="QYMQMNG"/>
<evidence type="ECO:0000313" key="16">
    <source>
        <dbReference type="Proteomes" id="UP000007879"/>
    </source>
</evidence>
<dbReference type="Pfam" id="PF18141">
    <property type="entry name" value="UPF1_1B_dom"/>
    <property type="match status" value="1"/>
</dbReference>
<dbReference type="EnsemblMetazoa" id="Aqu2.1.42059_001">
    <property type="protein sequence ID" value="Aqu2.1.42059_001"/>
    <property type="gene ID" value="Aqu2.1.42059"/>
</dbReference>
<name>A0A1X7VQ97_AMPQE</name>
<dbReference type="InterPro" id="IPR045055">
    <property type="entry name" value="DNA2/NAM7-like"/>
</dbReference>
<reference evidence="16" key="1">
    <citation type="journal article" date="2010" name="Nature">
        <title>The Amphimedon queenslandica genome and the evolution of animal complexity.</title>
        <authorList>
            <person name="Srivastava M."/>
            <person name="Simakov O."/>
            <person name="Chapman J."/>
            <person name="Fahey B."/>
            <person name="Gauthier M.E."/>
            <person name="Mitros T."/>
            <person name="Richards G.S."/>
            <person name="Conaco C."/>
            <person name="Dacre M."/>
            <person name="Hellsten U."/>
            <person name="Larroux C."/>
            <person name="Putnam N.H."/>
            <person name="Stanke M."/>
            <person name="Adamska M."/>
            <person name="Darling A."/>
            <person name="Degnan S.M."/>
            <person name="Oakley T.H."/>
            <person name="Plachetzki D.C."/>
            <person name="Zhai Y."/>
            <person name="Adamski M."/>
            <person name="Calcino A."/>
            <person name="Cummins S.F."/>
            <person name="Goodstein D.M."/>
            <person name="Harris C."/>
            <person name="Jackson D.J."/>
            <person name="Leys S.P."/>
            <person name="Shu S."/>
            <person name="Woodcroft B.J."/>
            <person name="Vervoort M."/>
            <person name="Kosik K.S."/>
            <person name="Manning G."/>
            <person name="Degnan B.M."/>
            <person name="Rokhsar D.S."/>
        </authorList>
    </citation>
    <scope>NUCLEOTIDE SEQUENCE [LARGE SCALE GENOMIC DNA]</scope>
</reference>
<dbReference type="Gene3D" id="2.40.30.230">
    <property type="match status" value="1"/>
</dbReference>
<dbReference type="GO" id="GO:0003723">
    <property type="term" value="F:RNA binding"/>
    <property type="evidence" value="ECO:0007669"/>
    <property type="project" value="InterPro"/>
</dbReference>
<evidence type="ECO:0000256" key="6">
    <source>
        <dbReference type="ARBA" id="ARBA00022771"/>
    </source>
</evidence>
<feature type="compositionally biased region" description="Low complexity" evidence="13">
    <location>
        <begin position="58"/>
        <end position="69"/>
    </location>
</feature>
<evidence type="ECO:0000256" key="12">
    <source>
        <dbReference type="PROSITE-ProRule" id="PRU01341"/>
    </source>
</evidence>
<evidence type="ECO:0000256" key="3">
    <source>
        <dbReference type="ARBA" id="ARBA00022490"/>
    </source>
</evidence>
<dbReference type="CDD" id="cd21407">
    <property type="entry name" value="1B_UPF1-like"/>
    <property type="match status" value="1"/>
</dbReference>
<dbReference type="PROSITE" id="PS51997">
    <property type="entry name" value="UPF1_CH_RICH"/>
    <property type="match status" value="1"/>
</dbReference>
<feature type="region of interest" description="C4" evidence="12">
    <location>
        <begin position="161"/>
        <end position="191"/>
    </location>
</feature>
<dbReference type="InterPro" id="IPR027417">
    <property type="entry name" value="P-loop_NTPase"/>
</dbReference>
<comment type="subcellular location">
    <subcellularLocation>
        <location evidence="1">Cytoplasm</location>
    </subcellularLocation>
</comment>
<dbReference type="Gene3D" id="6.10.140.1240">
    <property type="match status" value="1"/>
</dbReference>
<feature type="region of interest" description="C3H" evidence="12">
    <location>
        <begin position="101"/>
        <end position="133"/>
    </location>
</feature>
<keyword evidence="10" id="KW-0067">ATP-binding</keyword>
<dbReference type="InterPro" id="IPR047187">
    <property type="entry name" value="SF1_C_Upf1"/>
</dbReference>
<dbReference type="Pfam" id="PF13087">
    <property type="entry name" value="AAA_12"/>
    <property type="match status" value="1"/>
</dbReference>
<dbReference type="KEGG" id="aqu:100635471"/>
<feature type="region of interest" description="Disordered" evidence="13">
    <location>
        <begin position="1"/>
        <end position="21"/>
    </location>
</feature>
<dbReference type="GO" id="GO:0005737">
    <property type="term" value="C:cytoplasm"/>
    <property type="evidence" value="ECO:0007669"/>
    <property type="project" value="UniProtKB-SubCell"/>
</dbReference>
<dbReference type="GO" id="GO:0016787">
    <property type="term" value="F:hydrolase activity"/>
    <property type="evidence" value="ECO:0007669"/>
    <property type="project" value="UniProtKB-KW"/>
</dbReference>
<dbReference type="InterPro" id="IPR018999">
    <property type="entry name" value="UPF1_CH/ZBD"/>
</dbReference>
<feature type="region of interest" description="Disordered" evidence="13">
    <location>
        <begin position="37"/>
        <end position="97"/>
    </location>
</feature>
<keyword evidence="5" id="KW-0547">Nucleotide-binding</keyword>
<evidence type="ECO:0000259" key="14">
    <source>
        <dbReference type="PROSITE" id="PS51997"/>
    </source>
</evidence>
<gene>
    <name evidence="15" type="primary">100635471</name>
</gene>
<proteinExistence type="inferred from homology"/>
<dbReference type="InterPro" id="IPR041679">
    <property type="entry name" value="DNA2/NAM7-like_C"/>
</dbReference>
<dbReference type="InterPro" id="IPR040812">
    <property type="entry name" value="UPF1_1B_dom"/>
</dbReference>
<evidence type="ECO:0000256" key="11">
    <source>
        <dbReference type="ARBA" id="ARBA00048432"/>
    </source>
</evidence>
<dbReference type="FunFam" id="3.40.50.300:FF:000097">
    <property type="entry name" value="Regulator of nonsense transcripts 1"/>
    <property type="match status" value="1"/>
</dbReference>
<accession>A0A1X7VQ97</accession>
<dbReference type="Pfam" id="PF09416">
    <property type="entry name" value="UPF1_Zn_bind"/>
    <property type="match status" value="1"/>
</dbReference>
<evidence type="ECO:0000256" key="7">
    <source>
        <dbReference type="ARBA" id="ARBA00022801"/>
    </source>
</evidence>
<evidence type="ECO:0000256" key="9">
    <source>
        <dbReference type="ARBA" id="ARBA00022833"/>
    </source>
</evidence>
<dbReference type="AlphaFoldDB" id="A0A1X7VQ97"/>
<feature type="compositionally biased region" description="Acidic residues" evidence="13">
    <location>
        <begin position="78"/>
        <end position="90"/>
    </location>
</feature>
<dbReference type="InParanoid" id="A0A1X7VQ97"/>
<evidence type="ECO:0000256" key="2">
    <source>
        <dbReference type="ARBA" id="ARBA00007913"/>
    </source>
</evidence>
<dbReference type="eggNOG" id="KOG1802">
    <property type="taxonomic scope" value="Eukaryota"/>
</dbReference>
<dbReference type="Proteomes" id="UP000007879">
    <property type="component" value="Unassembled WGS sequence"/>
</dbReference>
<dbReference type="GO" id="GO:0003724">
    <property type="term" value="F:RNA helicase activity"/>
    <property type="evidence" value="ECO:0007669"/>
    <property type="project" value="InterPro"/>
</dbReference>